<organism evidence="1 2">
    <name type="scientific">Purpureocillium lilacinum</name>
    <name type="common">Paecilomyces lilacinus</name>
    <dbReference type="NCBI Taxonomy" id="33203"/>
    <lineage>
        <taxon>Eukaryota</taxon>
        <taxon>Fungi</taxon>
        <taxon>Dikarya</taxon>
        <taxon>Ascomycota</taxon>
        <taxon>Pezizomycotina</taxon>
        <taxon>Sordariomycetes</taxon>
        <taxon>Hypocreomycetidae</taxon>
        <taxon>Hypocreales</taxon>
        <taxon>Ophiocordycipitaceae</taxon>
        <taxon>Purpureocillium</taxon>
    </lineage>
</organism>
<evidence type="ECO:0000313" key="1">
    <source>
        <dbReference type="EMBL" id="KAL3959906.1"/>
    </source>
</evidence>
<dbReference type="EMBL" id="JBGNUJ010000004">
    <property type="protein sequence ID" value="KAL3959906.1"/>
    <property type="molecule type" value="Genomic_DNA"/>
</dbReference>
<accession>A0ACC4DWW3</accession>
<proteinExistence type="predicted"/>
<reference evidence="1" key="1">
    <citation type="submission" date="2024-12" db="EMBL/GenBank/DDBJ databases">
        <title>Comparative genomics and development of molecular markers within Purpureocillium lilacinum and among Purpureocillium species.</title>
        <authorList>
            <person name="Yeh Z.-Y."/>
            <person name="Ni N.-T."/>
            <person name="Lo P.-H."/>
            <person name="Mushyakhwo K."/>
            <person name="Lin C.-F."/>
            <person name="Nai Y.-S."/>
        </authorList>
    </citation>
    <scope>NUCLEOTIDE SEQUENCE</scope>
    <source>
        <strain evidence="1">NCHU-NPUST-175</strain>
    </source>
</reference>
<evidence type="ECO:0000313" key="2">
    <source>
        <dbReference type="Proteomes" id="UP001638806"/>
    </source>
</evidence>
<sequence length="260" mass="27481">MGGGISLPARQGKGRAVENAASMLPAFSPSRSPVARRRPLFGSCSVRALQAKRAGGAGWVAALEAWPRAHPTSHPNKPPPAKSAPQPTSEWHVPLAKASQERKAGVLSLASARRTNGRIVPRAGPLLLLLRAGWQSRLPRVKIFSSRVEVRCLRWKILPAQGAATSKPTGSGAAPHAQWKEGRYPPGAPAAADDACAAAQSCPQTVRPDPEPEPRPLPSPAQMECFKTLARPCLAKGSSKPACESMPLANDVLAMPLPRQ</sequence>
<comment type="caution">
    <text evidence="1">The sequence shown here is derived from an EMBL/GenBank/DDBJ whole genome shotgun (WGS) entry which is preliminary data.</text>
</comment>
<gene>
    <name evidence="1" type="ORF">ACCO45_005023</name>
</gene>
<protein>
    <submittedName>
        <fullName evidence="1">Uncharacterized protein</fullName>
    </submittedName>
</protein>
<dbReference type="Proteomes" id="UP001638806">
    <property type="component" value="Unassembled WGS sequence"/>
</dbReference>
<name>A0ACC4DWW3_PURLI</name>
<keyword evidence="2" id="KW-1185">Reference proteome</keyword>